<dbReference type="InterPro" id="IPR031165">
    <property type="entry name" value="GNAT_YJDJ"/>
</dbReference>
<name>A0A3A5H3S6_9ACTN</name>
<dbReference type="PANTHER" id="PTHR31435:SF10">
    <property type="entry name" value="BSR4717 PROTEIN"/>
    <property type="match status" value="1"/>
</dbReference>
<dbReference type="EMBL" id="QYRP01000002">
    <property type="protein sequence ID" value="RJS45292.1"/>
    <property type="molecule type" value="Genomic_DNA"/>
</dbReference>
<keyword evidence="2" id="KW-0808">Transferase</keyword>
<dbReference type="Pfam" id="PF14542">
    <property type="entry name" value="Acetyltransf_CG"/>
    <property type="match status" value="1"/>
</dbReference>
<comment type="caution">
    <text evidence="2">The sequence shown here is derived from an EMBL/GenBank/DDBJ whole genome shotgun (WGS) entry which is preliminary data.</text>
</comment>
<dbReference type="OrthoDB" id="5405911at2"/>
<organism evidence="2 3">
    <name type="scientific">Nocardioides cavernaquae</name>
    <dbReference type="NCBI Taxonomy" id="2321396"/>
    <lineage>
        <taxon>Bacteria</taxon>
        <taxon>Bacillati</taxon>
        <taxon>Actinomycetota</taxon>
        <taxon>Actinomycetes</taxon>
        <taxon>Propionibacteriales</taxon>
        <taxon>Nocardioidaceae</taxon>
        <taxon>Nocardioides</taxon>
    </lineage>
</organism>
<dbReference type="InterPro" id="IPR045057">
    <property type="entry name" value="Gcn5-rel_NAT"/>
</dbReference>
<reference evidence="3" key="1">
    <citation type="submission" date="2018-09" db="EMBL/GenBank/DDBJ databases">
        <authorList>
            <person name="Zhu H."/>
        </authorList>
    </citation>
    <scope>NUCLEOTIDE SEQUENCE [LARGE SCALE GENOMIC DNA]</scope>
    <source>
        <strain evidence="3">K1W22B-1</strain>
    </source>
</reference>
<proteinExistence type="predicted"/>
<dbReference type="Proteomes" id="UP000276542">
    <property type="component" value="Unassembled WGS sequence"/>
</dbReference>
<protein>
    <submittedName>
        <fullName evidence="2">N-acetyltransferase</fullName>
    </submittedName>
</protein>
<evidence type="ECO:0000313" key="2">
    <source>
        <dbReference type="EMBL" id="RJS45292.1"/>
    </source>
</evidence>
<feature type="domain" description="N-acetyltransferase" evidence="1">
    <location>
        <begin position="9"/>
        <end position="95"/>
    </location>
</feature>
<dbReference type="InterPro" id="IPR016181">
    <property type="entry name" value="Acyl_CoA_acyltransferase"/>
</dbReference>
<dbReference type="PANTHER" id="PTHR31435">
    <property type="entry name" value="PROTEIN NATD1"/>
    <property type="match status" value="1"/>
</dbReference>
<evidence type="ECO:0000259" key="1">
    <source>
        <dbReference type="PROSITE" id="PS51729"/>
    </source>
</evidence>
<dbReference type="Gene3D" id="3.40.630.30">
    <property type="match status" value="1"/>
</dbReference>
<keyword evidence="3" id="KW-1185">Reference proteome</keyword>
<dbReference type="PROSITE" id="PS51729">
    <property type="entry name" value="GNAT_YJDJ"/>
    <property type="match status" value="1"/>
</dbReference>
<dbReference type="AlphaFoldDB" id="A0A3A5H3S6"/>
<sequence>MASPEIEVRDNPTEHRYEIHVDGALAGFTVYEPGESFLAFVHTEVDDAYAGQGLAKVLVTETLDDVRKRGLAVLPFCPYVRGFISKNPGYVDLVPESERAKFGL</sequence>
<dbReference type="GO" id="GO:0016740">
    <property type="term" value="F:transferase activity"/>
    <property type="evidence" value="ECO:0007669"/>
    <property type="project" value="UniProtKB-KW"/>
</dbReference>
<dbReference type="RefSeq" id="WP_120059193.1">
    <property type="nucleotide sequence ID" value="NZ_QYRP01000002.1"/>
</dbReference>
<dbReference type="SUPFAM" id="SSF55729">
    <property type="entry name" value="Acyl-CoA N-acyltransferases (Nat)"/>
    <property type="match status" value="1"/>
</dbReference>
<accession>A0A3A5H3S6</accession>
<gene>
    <name evidence="2" type="ORF">D4739_03035</name>
</gene>
<evidence type="ECO:0000313" key="3">
    <source>
        <dbReference type="Proteomes" id="UP000276542"/>
    </source>
</evidence>